<keyword evidence="2" id="KW-1185">Reference proteome</keyword>
<dbReference type="Proteomes" id="UP000294321">
    <property type="component" value="Chromosome"/>
</dbReference>
<dbReference type="AlphaFoldDB" id="A0A4P6ZK41"/>
<accession>A0A4P6ZK41</accession>
<dbReference type="EMBL" id="CP034726">
    <property type="protein sequence ID" value="QBP17782.1"/>
    <property type="molecule type" value="Genomic_DNA"/>
</dbReference>
<organism evidence="1 2">
    <name type="scientific">Acetilactobacillus jinshanensis</name>
    <dbReference type="NCBI Taxonomy" id="1720083"/>
    <lineage>
        <taxon>Bacteria</taxon>
        <taxon>Bacillati</taxon>
        <taxon>Bacillota</taxon>
        <taxon>Bacilli</taxon>
        <taxon>Lactobacillales</taxon>
        <taxon>Lactobacillaceae</taxon>
        <taxon>Acetilactobacillus</taxon>
    </lineage>
</organism>
<sequence length="74" mass="8541">MIPNNRKKIRLKPKIIMMTGVTNQCRRVNLTKNWLIDGLVIGGSFLMLFDSHKKTAVNIIIVGMMYMLEYSLNN</sequence>
<protein>
    <submittedName>
        <fullName evidence="1">Uncharacterized protein</fullName>
    </submittedName>
</protein>
<dbReference type="KEGG" id="lji:ELX58_01035"/>
<proteinExistence type="predicted"/>
<dbReference type="RefSeq" id="WP_133441327.1">
    <property type="nucleotide sequence ID" value="NZ_CP034726.1"/>
</dbReference>
<gene>
    <name evidence="1" type="ORF">ELX58_01035</name>
</gene>
<reference evidence="2" key="1">
    <citation type="submission" date="2018-12" db="EMBL/GenBank/DDBJ databases">
        <title>A new species of lactobacillus.</title>
        <authorList>
            <person name="Jian Y."/>
            <person name="Xin L."/>
            <person name="Hong Z.J."/>
            <person name="Ming L.Z."/>
            <person name="Hong X.Z."/>
        </authorList>
    </citation>
    <scope>NUCLEOTIDE SEQUENCE [LARGE SCALE GENOMIC DNA]</scope>
    <source>
        <strain evidence="2">HSLZ-75</strain>
    </source>
</reference>
<evidence type="ECO:0000313" key="1">
    <source>
        <dbReference type="EMBL" id="QBP17782.1"/>
    </source>
</evidence>
<name>A0A4P6ZK41_9LACO</name>
<evidence type="ECO:0000313" key="2">
    <source>
        <dbReference type="Proteomes" id="UP000294321"/>
    </source>
</evidence>